<dbReference type="PANTHER" id="PTHR12277">
    <property type="entry name" value="ALPHA/BETA HYDROLASE DOMAIN-CONTAINING PROTEIN"/>
    <property type="match status" value="1"/>
</dbReference>
<dbReference type="Pfam" id="PF00561">
    <property type="entry name" value="Abhydrolase_1"/>
    <property type="match status" value="1"/>
</dbReference>
<dbReference type="GO" id="GO:0016787">
    <property type="term" value="F:hydrolase activity"/>
    <property type="evidence" value="ECO:0007669"/>
    <property type="project" value="UniProtKB-KW"/>
</dbReference>
<keyword evidence="1" id="KW-0812">Transmembrane</keyword>
<accession>A0A167H6V5</accession>
<protein>
    <submittedName>
        <fullName evidence="4">Hydrolase</fullName>
    </submittedName>
</protein>
<proteinExistence type="predicted"/>
<dbReference type="Proteomes" id="UP000077013">
    <property type="component" value="Unassembled WGS sequence"/>
</dbReference>
<dbReference type="SUPFAM" id="SSF53474">
    <property type="entry name" value="alpha/beta-Hydrolases"/>
    <property type="match status" value="1"/>
</dbReference>
<evidence type="ECO:0000313" key="4">
    <source>
        <dbReference type="EMBL" id="OAB78275.1"/>
    </source>
</evidence>
<evidence type="ECO:0000256" key="1">
    <source>
        <dbReference type="SAM" id="Phobius"/>
    </source>
</evidence>
<feature type="domain" description="AB hydrolase-1" evidence="2">
    <location>
        <begin position="74"/>
        <end position="187"/>
    </location>
</feature>
<name>A0A167H6V5_9FLAO</name>
<dbReference type="InterPro" id="IPR029058">
    <property type="entry name" value="AB_hydrolase_fold"/>
</dbReference>
<keyword evidence="1" id="KW-0472">Membrane</keyword>
<gene>
    <name evidence="4" type="ORF">ULVI_11570</name>
</gene>
<dbReference type="STRING" id="1763537.ULVI_11570"/>
<keyword evidence="4" id="KW-0378">Hydrolase</keyword>
<evidence type="ECO:0000259" key="2">
    <source>
        <dbReference type="Pfam" id="PF00561"/>
    </source>
</evidence>
<dbReference type="Pfam" id="PF12146">
    <property type="entry name" value="Hydrolase_4"/>
    <property type="match status" value="1"/>
</dbReference>
<keyword evidence="5" id="KW-1185">Reference proteome</keyword>
<dbReference type="InterPro" id="IPR000073">
    <property type="entry name" value="AB_hydrolase_1"/>
</dbReference>
<organism evidence="4 5">
    <name type="scientific">Cochleicola gelatinilyticus</name>
    <dbReference type="NCBI Taxonomy" id="1763537"/>
    <lineage>
        <taxon>Bacteria</taxon>
        <taxon>Pseudomonadati</taxon>
        <taxon>Bacteroidota</taxon>
        <taxon>Flavobacteriia</taxon>
        <taxon>Flavobacteriales</taxon>
        <taxon>Flavobacteriaceae</taxon>
        <taxon>Cochleicola</taxon>
    </lineage>
</organism>
<dbReference type="EMBL" id="LRXL01000045">
    <property type="protein sequence ID" value="OAB78275.1"/>
    <property type="molecule type" value="Genomic_DNA"/>
</dbReference>
<dbReference type="AlphaFoldDB" id="A0A167H6V5"/>
<sequence length="264" mass="30465">MKQIKNIVLICFIAVISLIAILYTMQEKLIFFPVKLPIDYVYTFETPFKEFYITSEDGAKLNGLHFKAENSKGLILYYHGNADNLVRWGKIIEPFVTEGYDVIVMDYRTFGKSTGVLNENKLYEDAELFYTYAQDHSDEKDITVFGRSLGTTFATYVASKNNPKNLILETPFYSLLDVAERRFPIVPMDLILNYKFPTYTFVSKVNCPVLILHGTKDRVVPYESAKALLEEFDAKNSTFITIEGGGHKNLIKFRKYRDNLSMWL</sequence>
<feature type="domain" description="Serine aminopeptidase S33" evidence="3">
    <location>
        <begin position="203"/>
        <end position="248"/>
    </location>
</feature>
<evidence type="ECO:0000259" key="3">
    <source>
        <dbReference type="Pfam" id="PF12146"/>
    </source>
</evidence>
<evidence type="ECO:0000313" key="5">
    <source>
        <dbReference type="Proteomes" id="UP000077013"/>
    </source>
</evidence>
<comment type="caution">
    <text evidence="4">The sequence shown here is derived from an EMBL/GenBank/DDBJ whole genome shotgun (WGS) entry which is preliminary data.</text>
</comment>
<feature type="transmembrane region" description="Helical" evidence="1">
    <location>
        <begin position="7"/>
        <end position="25"/>
    </location>
</feature>
<dbReference type="Gene3D" id="3.40.50.1820">
    <property type="entry name" value="alpha/beta hydrolase"/>
    <property type="match status" value="1"/>
</dbReference>
<dbReference type="InterPro" id="IPR022742">
    <property type="entry name" value="Hydrolase_4"/>
</dbReference>
<dbReference type="PANTHER" id="PTHR12277:SF81">
    <property type="entry name" value="PROTEIN ABHD13"/>
    <property type="match status" value="1"/>
</dbReference>
<keyword evidence="1" id="KW-1133">Transmembrane helix</keyword>
<reference evidence="4 5" key="1">
    <citation type="submission" date="2016-02" db="EMBL/GenBank/DDBJ databases">
        <title>Ulvibacter sp. LPB0005, isolated from Thais luteostoma.</title>
        <authorList>
            <person name="Shin S.-K."/>
            <person name="Yi H."/>
        </authorList>
    </citation>
    <scope>NUCLEOTIDE SEQUENCE [LARGE SCALE GENOMIC DNA]</scope>
    <source>
        <strain evidence="4 5">LPB0005</strain>
    </source>
</reference>